<sequence>MKFFNKIWGRRLRKAQPAVNRDFCRFFKTDEACGMQLEKRFIGKLHLPGGFIVACDPLLGLHNTLPFSRKVPPGEYPVTMLLARSGFRRRNALLLLKFKDQQPSKFEHAALPGQTGRFTRRHGFPGFTADAGIGCICDAHTQKHYNKHLERFFKDHPEGNIYDSLFHNTFSRKMRAEEQLCYNFYLPAQPHLNVIMFHTGYGDGIYPAYWGVAEDGTVCSLVIDFIVL</sequence>
<dbReference type="Proteomes" id="UP000679126">
    <property type="component" value="Unassembled WGS sequence"/>
</dbReference>
<comment type="caution">
    <text evidence="1">The sequence shown here is derived from an EMBL/GenBank/DDBJ whole genome shotgun (WGS) entry which is preliminary data.</text>
</comment>
<proteinExistence type="predicted"/>
<reference evidence="2" key="1">
    <citation type="submission" date="2021-03" db="EMBL/GenBank/DDBJ databases">
        <title>Assistant Professor.</title>
        <authorList>
            <person name="Huq M.A."/>
        </authorList>
    </citation>
    <scope>NUCLEOTIDE SEQUENCE [LARGE SCALE GENOMIC DNA]</scope>
    <source>
        <strain evidence="2">MAH-28</strain>
    </source>
</reference>
<dbReference type="RefSeq" id="WP_209145884.1">
    <property type="nucleotide sequence ID" value="NZ_JAGHKP010000002.1"/>
</dbReference>
<dbReference type="InterPro" id="IPR025335">
    <property type="entry name" value="DUF4241"/>
</dbReference>
<name>A0ABS3YDZ3_9BACT</name>
<accession>A0ABS3YDZ3</accession>
<protein>
    <submittedName>
        <fullName evidence="1">DUF4241 domain-containing protein</fullName>
    </submittedName>
</protein>
<keyword evidence="2" id="KW-1185">Reference proteome</keyword>
<evidence type="ECO:0000313" key="1">
    <source>
        <dbReference type="EMBL" id="MBO9152906.1"/>
    </source>
</evidence>
<gene>
    <name evidence="1" type="ORF">J7I43_11830</name>
</gene>
<dbReference type="EMBL" id="JAGHKP010000002">
    <property type="protein sequence ID" value="MBO9152906.1"/>
    <property type="molecule type" value="Genomic_DNA"/>
</dbReference>
<organism evidence="1 2">
    <name type="scientific">Chitinophaga chungangae</name>
    <dbReference type="NCBI Taxonomy" id="2821488"/>
    <lineage>
        <taxon>Bacteria</taxon>
        <taxon>Pseudomonadati</taxon>
        <taxon>Bacteroidota</taxon>
        <taxon>Chitinophagia</taxon>
        <taxon>Chitinophagales</taxon>
        <taxon>Chitinophagaceae</taxon>
        <taxon>Chitinophaga</taxon>
    </lineage>
</organism>
<evidence type="ECO:0000313" key="2">
    <source>
        <dbReference type="Proteomes" id="UP000679126"/>
    </source>
</evidence>
<dbReference type="Pfam" id="PF14025">
    <property type="entry name" value="DUF4241"/>
    <property type="match status" value="1"/>
</dbReference>